<gene>
    <name evidence="1" type="ordered locus">Dvul_2197</name>
</gene>
<dbReference type="KEGG" id="dvl:Dvul_2197"/>
<dbReference type="RefSeq" id="WP_010938074.1">
    <property type="nucleotide sequence ID" value="NC_008751.1"/>
</dbReference>
<sequence>MMKPEEFAQRFIQTAEQMGHVLTPGGNVICDGGKNISPGKVQVLYKRYGEGCVGCASKEFQNDARGLKLFRSIAERALG</sequence>
<organism evidence="1 2">
    <name type="scientific">Nitratidesulfovibrio vulgaris (strain DP4)</name>
    <name type="common">Desulfovibrio vulgaris</name>
    <dbReference type="NCBI Taxonomy" id="391774"/>
    <lineage>
        <taxon>Bacteria</taxon>
        <taxon>Pseudomonadati</taxon>
        <taxon>Thermodesulfobacteriota</taxon>
        <taxon>Desulfovibrionia</taxon>
        <taxon>Desulfovibrionales</taxon>
        <taxon>Desulfovibrionaceae</taxon>
        <taxon>Nitratidesulfovibrio</taxon>
    </lineage>
</organism>
<reference evidence="2" key="1">
    <citation type="journal article" date="2009" name="Environ. Microbiol.">
        <title>Contribution of mobile genetic elements to Desulfovibrio vulgaris genome plasticity.</title>
        <authorList>
            <person name="Walker C.B."/>
            <person name="Stolyar S."/>
            <person name="Chivian D."/>
            <person name="Pinel N."/>
            <person name="Gabster J.A."/>
            <person name="Dehal P.S."/>
            <person name="He Z."/>
            <person name="Yang Z.K."/>
            <person name="Yen H.C."/>
            <person name="Zhou J."/>
            <person name="Wall J.D."/>
            <person name="Hazen T.C."/>
            <person name="Arkin A.P."/>
            <person name="Stahl D.A."/>
        </authorList>
    </citation>
    <scope>NUCLEOTIDE SEQUENCE [LARGE SCALE GENOMIC DNA]</scope>
    <source>
        <strain evidence="2">DP4</strain>
    </source>
</reference>
<protein>
    <submittedName>
        <fullName evidence="1">Uncharacterized protein</fullName>
    </submittedName>
</protein>
<accession>A0A0H3A9W9</accession>
<proteinExistence type="predicted"/>
<evidence type="ECO:0000313" key="2">
    <source>
        <dbReference type="Proteomes" id="UP000009173"/>
    </source>
</evidence>
<dbReference type="Proteomes" id="UP000009173">
    <property type="component" value="Chromosome"/>
</dbReference>
<dbReference type="EMBL" id="CP000527">
    <property type="protein sequence ID" value="ABM29213.1"/>
    <property type="molecule type" value="Genomic_DNA"/>
</dbReference>
<name>A0A0H3A9W9_NITV4</name>
<evidence type="ECO:0000313" key="1">
    <source>
        <dbReference type="EMBL" id="ABM29213.1"/>
    </source>
</evidence>
<dbReference type="HOGENOM" id="CLU_2616295_0_0_7"/>
<dbReference type="AlphaFoldDB" id="A0A0H3A9W9"/>